<dbReference type="KEGG" id="mis:MICPUN_104038"/>
<proteinExistence type="inferred from homology"/>
<dbReference type="Proteomes" id="UP000002009">
    <property type="component" value="Chromosome 14"/>
</dbReference>
<evidence type="ECO:0000256" key="3">
    <source>
        <dbReference type="ARBA" id="ARBA00023242"/>
    </source>
</evidence>
<dbReference type="SUPFAM" id="SSF48371">
    <property type="entry name" value="ARM repeat"/>
    <property type="match status" value="1"/>
</dbReference>
<feature type="compositionally biased region" description="Basic residues" evidence="4">
    <location>
        <begin position="707"/>
        <end position="719"/>
    </location>
</feature>
<feature type="region of interest" description="Disordered" evidence="4">
    <location>
        <begin position="1255"/>
        <end position="1310"/>
    </location>
</feature>
<evidence type="ECO:0000313" key="6">
    <source>
        <dbReference type="Proteomes" id="UP000002009"/>
    </source>
</evidence>
<dbReference type="GO" id="GO:0006355">
    <property type="term" value="P:regulation of DNA-templated transcription"/>
    <property type="evidence" value="ECO:0007669"/>
    <property type="project" value="InterPro"/>
</dbReference>
<feature type="compositionally biased region" description="Basic residues" evidence="4">
    <location>
        <begin position="1301"/>
        <end position="1310"/>
    </location>
</feature>
<keyword evidence="3" id="KW-0539">Nucleus</keyword>
<evidence type="ECO:0000313" key="5">
    <source>
        <dbReference type="EMBL" id="ACO67378.1"/>
    </source>
</evidence>
<keyword evidence="6" id="KW-1185">Reference proteome</keyword>
<protein>
    <recommendedName>
        <fullName evidence="7">DNA polymerase V</fullName>
    </recommendedName>
</protein>
<feature type="compositionally biased region" description="Acidic residues" evidence="4">
    <location>
        <begin position="723"/>
        <end position="736"/>
    </location>
</feature>
<gene>
    <name evidence="5" type="ORF">MICPUN_104038</name>
</gene>
<dbReference type="STRING" id="296587.C1EGS5"/>
<dbReference type="GeneID" id="8249049"/>
<feature type="compositionally biased region" description="Basic residues" evidence="4">
    <location>
        <begin position="1277"/>
        <end position="1288"/>
    </location>
</feature>
<feature type="compositionally biased region" description="Acidic residues" evidence="4">
    <location>
        <begin position="800"/>
        <end position="848"/>
    </location>
</feature>
<dbReference type="PANTHER" id="PTHR13213:SF2">
    <property type="entry name" value="MYB-BINDING PROTEIN 1A"/>
    <property type="match status" value="1"/>
</dbReference>
<dbReference type="EMBL" id="CP001332">
    <property type="protein sequence ID" value="ACO67378.1"/>
    <property type="molecule type" value="Genomic_DNA"/>
</dbReference>
<dbReference type="eggNOG" id="KOG1926">
    <property type="taxonomic scope" value="Eukaryota"/>
</dbReference>
<comment type="similarity">
    <text evidence="2">Belongs to the MYBBP1A family.</text>
</comment>
<dbReference type="InterPro" id="IPR016024">
    <property type="entry name" value="ARM-type_fold"/>
</dbReference>
<feature type="compositionally biased region" description="Basic and acidic residues" evidence="4">
    <location>
        <begin position="562"/>
        <end position="572"/>
    </location>
</feature>
<dbReference type="GO" id="GO:0003677">
    <property type="term" value="F:DNA binding"/>
    <property type="evidence" value="ECO:0007669"/>
    <property type="project" value="InterPro"/>
</dbReference>
<evidence type="ECO:0000256" key="4">
    <source>
        <dbReference type="SAM" id="MobiDB-lite"/>
    </source>
</evidence>
<dbReference type="PANTHER" id="PTHR13213">
    <property type="entry name" value="MYB-BINDING PROTEIN 1A FAMILY MEMBER"/>
    <property type="match status" value="1"/>
</dbReference>
<reference evidence="5 6" key="1">
    <citation type="journal article" date="2009" name="Science">
        <title>Green evolution and dynamic adaptations revealed by genomes of the marine picoeukaryotes Micromonas.</title>
        <authorList>
            <person name="Worden A.Z."/>
            <person name="Lee J.H."/>
            <person name="Mock T."/>
            <person name="Rouze P."/>
            <person name="Simmons M.P."/>
            <person name="Aerts A.L."/>
            <person name="Allen A.E."/>
            <person name="Cuvelier M.L."/>
            <person name="Derelle E."/>
            <person name="Everett M.V."/>
            <person name="Foulon E."/>
            <person name="Grimwood J."/>
            <person name="Gundlach H."/>
            <person name="Henrissat B."/>
            <person name="Napoli C."/>
            <person name="McDonald S.M."/>
            <person name="Parker M.S."/>
            <person name="Rombauts S."/>
            <person name="Salamov A."/>
            <person name="Von Dassow P."/>
            <person name="Badger J.H."/>
            <person name="Coutinho P.M."/>
            <person name="Demir E."/>
            <person name="Dubchak I."/>
            <person name="Gentemann C."/>
            <person name="Eikrem W."/>
            <person name="Gready J.E."/>
            <person name="John U."/>
            <person name="Lanier W."/>
            <person name="Lindquist E.A."/>
            <person name="Lucas S."/>
            <person name="Mayer K.F."/>
            <person name="Moreau H."/>
            <person name="Not F."/>
            <person name="Otillar R."/>
            <person name="Panaud O."/>
            <person name="Pangilinan J."/>
            <person name="Paulsen I."/>
            <person name="Piegu B."/>
            <person name="Poliakov A."/>
            <person name="Robbens S."/>
            <person name="Schmutz J."/>
            <person name="Toulza E."/>
            <person name="Wyss T."/>
            <person name="Zelensky A."/>
            <person name="Zhou K."/>
            <person name="Armbrust E.V."/>
            <person name="Bhattacharya D."/>
            <person name="Goodenough U.W."/>
            <person name="Van de Peer Y."/>
            <person name="Grigoriev I.V."/>
        </authorList>
    </citation>
    <scope>NUCLEOTIDE SEQUENCE [LARGE SCALE GENOMIC DNA]</scope>
    <source>
        <strain evidence="6">RCC299 / NOUM17</strain>
    </source>
</reference>
<dbReference type="InParanoid" id="C1EGS5"/>
<dbReference type="OMA" id="QWIGILY"/>
<sequence>MVRLEVPGHVLQHFWDLANIESEVRRESAVNLVNELKQAQDEHVGGSDGVMMGGGGGGDSNGAVDGPALEGCSPVLVYALKRLARGLGSGRSGARQGFALALTAAFTEIPLVSLPDGLKLLKSSLEPITQSTKGAEARDILMGQLFGIAALVRAMATRFKSGDLPLDDALAFGASVAEETSRLAASKAYLAESAAAVVLELRAALGAGMGKLFDRSPTLTEWITTPASKAGPEVVQLCMELWPYLPQKVKERCECVPQGGVKAKDWAAVFRRDRVETVRDALMESSYVHPRVHGVWDGLIQRAVEVPGAVETLWDVACEHGLFTSGSHQRRYLGFRLFTQLLPLCEPEAVPALFSHGFIRCLLNNLNKEDNYLHAAAEECLDCVVAYCKAKDTPQQKRLSVIAALQRLGPNRFDKVSKRNAVRELIGGLSVDDASGYMRELMGIFVHAPADGATRAEGAPGGELVGNKRRLWALEQAVGLWPKLPAASQATLVKFLVTHAFYQSDPNAAASKKGKKKSAGLIEDAGVAPLAEPLDGLREACAVRVSSLLERNLKAQRASSAGKDDKPAETKPAKKGKKGKKAADEEAEAEPEAAKEAPADLLSVAADLCRAMDAEGSGARLVDDMPRECADVRGSLFAALDKVADLAEKIGKGGAGADASVAAASAVAPLLRVLAVLQLGDWREFTPAIEDLPRCVDDLVKAPEPKKGKKTPAKKGKKGKKEEEEEEEEEDSEEEEAPKPMDVLVDILLSLLAQPSALLRDVVEHTFKAVAPAVSEASVVDMLRVVMARDADNRNAGGEGSDEEDGGPLGEHDEDEEDGGDDEEEVGGSDSDSEEEEPEANGDAEAMDLDFGGSESESDSEGSDDDAPFDEKRAAAIKAALVKAGALKDDDDSDTDEDPADAMDDDAMFGIDKLLGQAFKSRREDINRKKNLMRATRDFKFRVLSLLELYAKCQPASPYLPGAAMPLLGAMQDALIAGTPQSSALAERIGGVLTKSVCHAKDLPSGAGAEPVTAESIAGELKLAIRAAAKPAGAGGDAKGFAKPATAVAMYLLRVLEAVSRLEKKSGEDEASPDAVSAYRDALEVFKTNKRCRLKAPFFQSAFERHPPLAAALLPDLAALLEAGADKESSRGEYLRAEGAKLLANALSLGRRRSPAVGVAAAKHRDAIGSAVAAAIEAPCRNNAARAETAKLATQCMEALGRLSPDAPLSTVVDADAILNAVKKQFAVPGMPPKGVNSLTRACTLLGLVAPEAVPGAAVEPSKKGKKESGASGEKGGKKKEKKSKGEKRKGPDGAKDEGKKVKKSKKQKA</sequence>
<name>C1EGS5_MICCC</name>
<dbReference type="InterPro" id="IPR007015">
    <property type="entry name" value="DNA_pol_V/MYBBP1A"/>
</dbReference>
<comment type="subcellular location">
    <subcellularLocation>
        <location evidence="1">Nucleus</location>
    </subcellularLocation>
</comment>
<dbReference type="OrthoDB" id="342531at2759"/>
<organism evidence="5 6">
    <name type="scientific">Micromonas commoda (strain RCC299 / NOUM17 / CCMP2709)</name>
    <name type="common">Picoplanktonic green alga</name>
    <dbReference type="NCBI Taxonomy" id="296587"/>
    <lineage>
        <taxon>Eukaryota</taxon>
        <taxon>Viridiplantae</taxon>
        <taxon>Chlorophyta</taxon>
        <taxon>Mamiellophyceae</taxon>
        <taxon>Mamiellales</taxon>
        <taxon>Mamiellaceae</taxon>
        <taxon>Micromonas</taxon>
    </lineage>
</organism>
<feature type="compositionally biased region" description="Basic and acidic residues" evidence="4">
    <location>
        <begin position="1289"/>
        <end position="1300"/>
    </location>
</feature>
<evidence type="ECO:0008006" key="7">
    <source>
        <dbReference type="Google" id="ProtNLM"/>
    </source>
</evidence>
<evidence type="ECO:0000256" key="2">
    <source>
        <dbReference type="ARBA" id="ARBA00006809"/>
    </source>
</evidence>
<evidence type="ECO:0000256" key="1">
    <source>
        <dbReference type="ARBA" id="ARBA00004123"/>
    </source>
</evidence>
<feature type="region of interest" description="Disordered" evidence="4">
    <location>
        <begin position="791"/>
        <end position="868"/>
    </location>
</feature>
<accession>C1EGS5</accession>
<feature type="region of interest" description="Disordered" evidence="4">
    <location>
        <begin position="702"/>
        <end position="740"/>
    </location>
</feature>
<dbReference type="GO" id="GO:0005730">
    <property type="term" value="C:nucleolus"/>
    <property type="evidence" value="ECO:0007669"/>
    <property type="project" value="InterPro"/>
</dbReference>
<dbReference type="Pfam" id="PF04931">
    <property type="entry name" value="DNA_pol_phi"/>
    <property type="match status" value="1"/>
</dbReference>
<feature type="compositionally biased region" description="Acidic residues" evidence="4">
    <location>
        <begin position="856"/>
        <end position="868"/>
    </location>
</feature>
<feature type="region of interest" description="Disordered" evidence="4">
    <location>
        <begin position="554"/>
        <end position="596"/>
    </location>
</feature>
<dbReference type="FunCoup" id="C1EGS5">
    <property type="interactions" value="1669"/>
</dbReference>
<dbReference type="RefSeq" id="XP_002506120.1">
    <property type="nucleotide sequence ID" value="XM_002506074.1"/>
</dbReference>